<comment type="caution">
    <text evidence="3">The sequence shown here is derived from an EMBL/GenBank/DDBJ whole genome shotgun (WGS) entry which is preliminary data.</text>
</comment>
<keyword evidence="4" id="KW-1185">Reference proteome</keyword>
<dbReference type="AlphaFoldDB" id="A0A7K1Y8W6"/>
<keyword evidence="1" id="KW-1133">Transmembrane helix</keyword>
<feature type="signal peptide" evidence="2">
    <location>
        <begin position="1"/>
        <end position="19"/>
    </location>
</feature>
<feature type="transmembrane region" description="Helical" evidence="1">
    <location>
        <begin position="84"/>
        <end position="106"/>
    </location>
</feature>
<organism evidence="3 4">
    <name type="scientific">Hufsiella arboris</name>
    <dbReference type="NCBI Taxonomy" id="2695275"/>
    <lineage>
        <taxon>Bacteria</taxon>
        <taxon>Pseudomonadati</taxon>
        <taxon>Bacteroidota</taxon>
        <taxon>Sphingobacteriia</taxon>
        <taxon>Sphingobacteriales</taxon>
        <taxon>Sphingobacteriaceae</taxon>
        <taxon>Hufsiella</taxon>
    </lineage>
</organism>
<sequence length="243" mass="26313">MRKVIFTTCLIFLGLFLYAAPQDSLASDTTVTVEAQNKGALPSPETSLNKKQVVAGIAASSIDSIKIEKGICLPEEHTLSFGEWVLSFLPLAIFVVLFSLLFGTGLKDFNVVEALKENELAKLTIQNPLYVPGSDPDKLKDIPPTIEVTAQTLFALSSPIEPNHLPETDYRPSISRYIAFISSLLIIILVVCVCCFYIYYYLSKGCTPDLAGLSTLLIALGVGIVPYAANKISGAVATKGEQY</sequence>
<gene>
    <name evidence="3" type="ORF">GS399_05790</name>
</gene>
<protein>
    <submittedName>
        <fullName evidence="3">Uncharacterized protein</fullName>
    </submittedName>
</protein>
<dbReference type="RefSeq" id="WP_160843648.1">
    <property type="nucleotide sequence ID" value="NZ_WVHT01000002.1"/>
</dbReference>
<dbReference type="EMBL" id="WVHT01000002">
    <property type="protein sequence ID" value="MXV50478.1"/>
    <property type="molecule type" value="Genomic_DNA"/>
</dbReference>
<evidence type="ECO:0000256" key="1">
    <source>
        <dbReference type="SAM" id="Phobius"/>
    </source>
</evidence>
<keyword evidence="2" id="KW-0732">Signal</keyword>
<feature type="transmembrane region" description="Helical" evidence="1">
    <location>
        <begin position="211"/>
        <end position="229"/>
    </location>
</feature>
<proteinExistence type="predicted"/>
<evidence type="ECO:0000313" key="3">
    <source>
        <dbReference type="EMBL" id="MXV50478.1"/>
    </source>
</evidence>
<feature type="chain" id="PRO_5029763810" evidence="2">
    <location>
        <begin position="20"/>
        <end position="243"/>
    </location>
</feature>
<evidence type="ECO:0000256" key="2">
    <source>
        <dbReference type="SAM" id="SignalP"/>
    </source>
</evidence>
<keyword evidence="1" id="KW-0812">Transmembrane</keyword>
<reference evidence="3 4" key="1">
    <citation type="submission" date="2019-11" db="EMBL/GenBank/DDBJ databases">
        <title>Pedobacter sp. HMF7647 Genome sequencing and assembly.</title>
        <authorList>
            <person name="Kang H."/>
            <person name="Kim H."/>
            <person name="Joh K."/>
        </authorList>
    </citation>
    <scope>NUCLEOTIDE SEQUENCE [LARGE SCALE GENOMIC DNA]</scope>
    <source>
        <strain evidence="3 4">HMF7647</strain>
    </source>
</reference>
<name>A0A7K1Y8W6_9SPHI</name>
<feature type="transmembrane region" description="Helical" evidence="1">
    <location>
        <begin position="177"/>
        <end position="199"/>
    </location>
</feature>
<keyword evidence="1" id="KW-0472">Membrane</keyword>
<dbReference type="Proteomes" id="UP000466586">
    <property type="component" value="Unassembled WGS sequence"/>
</dbReference>
<accession>A0A7K1Y8W6</accession>
<evidence type="ECO:0000313" key="4">
    <source>
        <dbReference type="Proteomes" id="UP000466586"/>
    </source>
</evidence>